<keyword evidence="3" id="KW-0472">Membrane</keyword>
<evidence type="ECO:0000313" key="5">
    <source>
        <dbReference type="Proteomes" id="UP000199548"/>
    </source>
</evidence>
<dbReference type="AlphaFoldDB" id="A0A1I3DU60"/>
<dbReference type="GO" id="GO:0005886">
    <property type="term" value="C:plasma membrane"/>
    <property type="evidence" value="ECO:0007669"/>
    <property type="project" value="TreeGrafter"/>
</dbReference>
<evidence type="ECO:0000256" key="1">
    <source>
        <dbReference type="ARBA" id="ARBA00010690"/>
    </source>
</evidence>
<sequence>MADDKTEEPSEQKLRKAREKGEVAKSTDVVEVAALGSMLLVLQAGQHYMVDSFRAVIKTALDFMSGPRSLDALYVAFADMAGHTLGMVCGVAAIGLFAAILALVPQTGLQFSFEAMAPKFDAVNPAAGLQKIFSANSMLDLAKMTVKGVLILAVMKTTIVSVMPVVASALDQPLAQLIHVLWSVVMKVFATALGVFIVIAAVDYKLQAMMFIKKHKMSKDEVKREFKDSEGNQEVKGERKKLAHQFANEGPTGGLKRANVVVVNPVHYAVALRYDPSEFPLPVVIAKGLDGDALLLRRRAAAMGIPIVANPPVARQLHKIPENQPIPEELFEVVAAILRWVSGIGTKVALTE</sequence>
<dbReference type="STRING" id="420953.SAMN05192543_101523"/>
<accession>A0A1I3DU60</accession>
<organism evidence="4 5">
    <name type="scientific">Paraburkholderia megapolitana</name>
    <dbReference type="NCBI Taxonomy" id="420953"/>
    <lineage>
        <taxon>Bacteria</taxon>
        <taxon>Pseudomonadati</taxon>
        <taxon>Pseudomonadota</taxon>
        <taxon>Betaproteobacteria</taxon>
        <taxon>Burkholderiales</taxon>
        <taxon>Burkholderiaceae</taxon>
        <taxon>Paraburkholderia</taxon>
    </lineage>
</organism>
<keyword evidence="3" id="KW-1133">Transmembrane helix</keyword>
<feature type="transmembrane region" description="Helical" evidence="3">
    <location>
        <begin position="179"/>
        <end position="204"/>
    </location>
</feature>
<feature type="compositionally biased region" description="Basic and acidic residues" evidence="2">
    <location>
        <begin position="7"/>
        <end position="20"/>
    </location>
</feature>
<feature type="transmembrane region" description="Helical" evidence="3">
    <location>
        <begin position="148"/>
        <end position="167"/>
    </location>
</feature>
<dbReference type="PANTHER" id="PTHR30531:SF12">
    <property type="entry name" value="FLAGELLAR BIOSYNTHETIC PROTEIN FLHB"/>
    <property type="match status" value="1"/>
</dbReference>
<reference evidence="4 5" key="1">
    <citation type="submission" date="2016-10" db="EMBL/GenBank/DDBJ databases">
        <authorList>
            <person name="de Groot N.N."/>
        </authorList>
    </citation>
    <scope>NUCLEOTIDE SEQUENCE [LARGE SCALE GENOMIC DNA]</scope>
    <source>
        <strain evidence="4 5">LMG 23650</strain>
    </source>
</reference>
<dbReference type="RefSeq" id="WP_091007005.1">
    <property type="nucleotide sequence ID" value="NZ_CP041743.1"/>
</dbReference>
<protein>
    <submittedName>
        <fullName evidence="4">Type III secretion protein U</fullName>
    </submittedName>
</protein>
<keyword evidence="5" id="KW-1185">Reference proteome</keyword>
<name>A0A1I3DU60_9BURK</name>
<proteinExistence type="inferred from homology"/>
<dbReference type="GO" id="GO:0009306">
    <property type="term" value="P:protein secretion"/>
    <property type="evidence" value="ECO:0007669"/>
    <property type="project" value="InterPro"/>
</dbReference>
<keyword evidence="3" id="KW-0812">Transmembrane</keyword>
<evidence type="ECO:0000256" key="2">
    <source>
        <dbReference type="SAM" id="MobiDB-lite"/>
    </source>
</evidence>
<dbReference type="InterPro" id="IPR029025">
    <property type="entry name" value="T3SS_substrate_exporter_C"/>
</dbReference>
<dbReference type="PANTHER" id="PTHR30531">
    <property type="entry name" value="FLAGELLAR BIOSYNTHETIC PROTEIN FLHB"/>
    <property type="match status" value="1"/>
</dbReference>
<feature type="region of interest" description="Disordered" evidence="2">
    <location>
        <begin position="1"/>
        <end position="20"/>
    </location>
</feature>
<evidence type="ECO:0000256" key="3">
    <source>
        <dbReference type="SAM" id="Phobius"/>
    </source>
</evidence>
<feature type="transmembrane region" description="Helical" evidence="3">
    <location>
        <begin position="80"/>
        <end position="104"/>
    </location>
</feature>
<dbReference type="Pfam" id="PF01312">
    <property type="entry name" value="Bac_export_2"/>
    <property type="match status" value="1"/>
</dbReference>
<dbReference type="SUPFAM" id="SSF160544">
    <property type="entry name" value="EscU C-terminal domain-like"/>
    <property type="match status" value="1"/>
</dbReference>
<dbReference type="PRINTS" id="PR00950">
    <property type="entry name" value="TYPE3IMSPROT"/>
</dbReference>
<dbReference type="Proteomes" id="UP000199548">
    <property type="component" value="Unassembled WGS sequence"/>
</dbReference>
<dbReference type="Gene3D" id="3.40.1690.10">
    <property type="entry name" value="secretion proteins EscU"/>
    <property type="match status" value="1"/>
</dbReference>
<dbReference type="EMBL" id="FOQU01000001">
    <property type="protein sequence ID" value="SFH90183.1"/>
    <property type="molecule type" value="Genomic_DNA"/>
</dbReference>
<dbReference type="OrthoDB" id="9807950at2"/>
<dbReference type="InterPro" id="IPR006135">
    <property type="entry name" value="T3SS_substrate_exporter"/>
</dbReference>
<comment type="similarity">
    <text evidence="1">Belongs to the type III secretion exporter family.</text>
</comment>
<gene>
    <name evidence="4" type="ORF">SAMN05192543_101523</name>
</gene>
<evidence type="ECO:0000313" key="4">
    <source>
        <dbReference type="EMBL" id="SFH90183.1"/>
    </source>
</evidence>